<dbReference type="EMBL" id="CADCVM010000417">
    <property type="protein sequence ID" value="CAA9523321.1"/>
    <property type="molecule type" value="Genomic_DNA"/>
</dbReference>
<organism evidence="3">
    <name type="scientific">uncultured Rubrobacteraceae bacterium</name>
    <dbReference type="NCBI Taxonomy" id="349277"/>
    <lineage>
        <taxon>Bacteria</taxon>
        <taxon>Bacillati</taxon>
        <taxon>Actinomycetota</taxon>
        <taxon>Rubrobacteria</taxon>
        <taxon>Rubrobacterales</taxon>
        <taxon>Rubrobacteraceae</taxon>
        <taxon>environmental samples</taxon>
    </lineage>
</organism>
<evidence type="ECO:0000313" key="3">
    <source>
        <dbReference type="EMBL" id="CAA9523321.1"/>
    </source>
</evidence>
<evidence type="ECO:0000256" key="1">
    <source>
        <dbReference type="SAM" id="MobiDB-lite"/>
    </source>
</evidence>
<feature type="region of interest" description="Disordered" evidence="1">
    <location>
        <begin position="1"/>
        <end position="21"/>
    </location>
</feature>
<name>A0A6J4TIB4_9ACTN</name>
<keyword evidence="2" id="KW-0472">Membrane</keyword>
<keyword evidence="2" id="KW-1133">Transmembrane helix</keyword>
<reference evidence="3" key="1">
    <citation type="submission" date="2020-02" db="EMBL/GenBank/DDBJ databases">
        <authorList>
            <person name="Meier V. D."/>
        </authorList>
    </citation>
    <scope>NUCLEOTIDE SEQUENCE</scope>
    <source>
        <strain evidence="3">AVDCRST_MAG05</strain>
    </source>
</reference>
<accession>A0A6J4TIB4</accession>
<proteinExistence type="predicted"/>
<keyword evidence="2" id="KW-0812">Transmembrane</keyword>
<feature type="transmembrane region" description="Helical" evidence="2">
    <location>
        <begin position="57"/>
        <end position="76"/>
    </location>
</feature>
<feature type="non-terminal residue" evidence="3">
    <location>
        <position position="130"/>
    </location>
</feature>
<dbReference type="AlphaFoldDB" id="A0A6J4TIB4"/>
<feature type="transmembrane region" description="Helical" evidence="2">
    <location>
        <begin position="101"/>
        <end position="124"/>
    </location>
</feature>
<gene>
    <name evidence="3" type="ORF">AVDCRST_MAG05-3756</name>
</gene>
<sequence>MAKITIDGGGPASEDEDLRAPRKEVCGEAAGVALAGGHEDHGLGREKGPENPAPRGWWIAGLLAASGAFLLAYLLSPGLRSDLGGLAAVLGGMDAAGVKDWLLSFGALSPVVYFLGMVAQVLLAPIPSAP</sequence>
<evidence type="ECO:0000256" key="2">
    <source>
        <dbReference type="SAM" id="Phobius"/>
    </source>
</evidence>
<protein>
    <submittedName>
        <fullName evidence="3">Uncharacterized protein</fullName>
    </submittedName>
</protein>